<dbReference type="Pfam" id="PF02401">
    <property type="entry name" value="LYTB"/>
    <property type="match status" value="1"/>
</dbReference>
<feature type="binding site" evidence="5">
    <location>
        <position position="224"/>
    </location>
    <ligand>
        <name>isopentenyl diphosphate</name>
        <dbReference type="ChEBI" id="CHEBI:128769"/>
    </ligand>
</feature>
<evidence type="ECO:0000256" key="5">
    <source>
        <dbReference type="HAMAP-Rule" id="MF_00191"/>
    </source>
</evidence>
<feature type="binding site" evidence="5">
    <location>
        <position position="97"/>
    </location>
    <ligand>
        <name>[4Fe-4S] cluster</name>
        <dbReference type="ChEBI" id="CHEBI:49883"/>
    </ligand>
</feature>
<keyword evidence="5" id="KW-0414">Isoprene biosynthesis</keyword>
<feature type="binding site" evidence="5">
    <location>
        <position position="223"/>
    </location>
    <ligand>
        <name>isopentenyl diphosphate</name>
        <dbReference type="ChEBI" id="CHEBI:128769"/>
    </ligand>
</feature>
<dbReference type="Proteomes" id="UP000244926">
    <property type="component" value="Chromosome I"/>
</dbReference>
<evidence type="ECO:0000313" key="6">
    <source>
        <dbReference type="EMBL" id="SPN74122.1"/>
    </source>
</evidence>
<dbReference type="PANTHER" id="PTHR30426">
    <property type="entry name" value="4-HYDROXY-3-METHYLBUT-2-ENYL DIPHOSPHATE REDUCTASE"/>
    <property type="match status" value="1"/>
</dbReference>
<dbReference type="HAMAP" id="MF_00191">
    <property type="entry name" value="IspH"/>
    <property type="match status" value="1"/>
</dbReference>
<dbReference type="CDD" id="cd13944">
    <property type="entry name" value="lytB_ispH"/>
    <property type="match status" value="1"/>
</dbReference>
<dbReference type="KEGG" id="csee:C10C_0989"/>
<keyword evidence="7" id="KW-1185">Reference proteome</keyword>
<feature type="binding site" evidence="5">
    <location>
        <position position="13"/>
    </location>
    <ligand>
        <name>[4Fe-4S] cluster</name>
        <dbReference type="ChEBI" id="CHEBI:49883"/>
    </ligand>
</feature>
<dbReference type="OrthoDB" id="9777362at2"/>
<comment type="similarity">
    <text evidence="5">Belongs to the IspH family.</text>
</comment>
<sequence length="310" mass="34094">MRKLLVCNPRGFCSGVVRAIEVVERALERWGPPIYVKHEIVHNRHVVQSLRAKGAIFIEELTDVPEGQRIIYSAHGVSPMVRQQAKARNLIDIDATCGLVTKVHSAVKLYASKGYQVILIGHKKHVEVIGIIGEAPESVTVVECVADVETLTFSLETPLFYITQTTLSLDDVQEITAALQKRYPAIITLPSSSICYATTNRQNALRSILHRVNYVFVVGDVNSSNSNRLCEVALRRGIPANLINSSEDISKKILDYPGDIAITAGASTPEDVVQACIQKLSVIIPGLEIENDIFAIEDVVFQLPKALRCS</sequence>
<feature type="binding site" evidence="5">
    <location>
        <position position="42"/>
    </location>
    <ligand>
        <name>isopentenyl diphosphate</name>
        <dbReference type="ChEBI" id="CHEBI:128769"/>
    </ligand>
</feature>
<feature type="binding site" evidence="5">
    <location>
        <position position="42"/>
    </location>
    <ligand>
        <name>dimethylallyl diphosphate</name>
        <dbReference type="ChEBI" id="CHEBI:57623"/>
    </ligand>
</feature>
<organism evidence="6 7">
    <name type="scientific">Chlamydia serpentis</name>
    <dbReference type="NCBI Taxonomy" id="1967782"/>
    <lineage>
        <taxon>Bacteria</taxon>
        <taxon>Pseudomonadati</taxon>
        <taxon>Chlamydiota</taxon>
        <taxon>Chlamydiia</taxon>
        <taxon>Chlamydiales</taxon>
        <taxon>Chlamydiaceae</taxon>
        <taxon>Chlamydia/Chlamydophila group</taxon>
        <taxon>Chlamydia</taxon>
    </lineage>
</organism>
<evidence type="ECO:0000256" key="3">
    <source>
        <dbReference type="ARBA" id="ARBA00023004"/>
    </source>
</evidence>
<comment type="function">
    <text evidence="5">Catalyzes the conversion of 1-hydroxy-2-methyl-2-(E)-butenyl 4-diphosphate (HMBPP) into a mixture of isopentenyl diphosphate (IPP) and dimethylallyl diphosphate (DMAPP). Acts in the terminal step of the DOXP/MEP pathway for isoprenoid precursor biosynthesis.</text>
</comment>
<feature type="binding site" evidence="5">
    <location>
        <position position="42"/>
    </location>
    <ligand>
        <name>(2E)-4-hydroxy-3-methylbut-2-enyl diphosphate</name>
        <dbReference type="ChEBI" id="CHEBI:128753"/>
    </ligand>
</feature>
<keyword evidence="1 5" id="KW-0004">4Fe-4S</keyword>
<dbReference type="PANTHER" id="PTHR30426:SF0">
    <property type="entry name" value="4-HYDROXY-3-METHYLBUT-2-ENYL DIPHOSPHATE REDUCTASE"/>
    <property type="match status" value="1"/>
</dbReference>
<feature type="binding site" evidence="5">
    <location>
        <position position="225"/>
    </location>
    <ligand>
        <name>isopentenyl diphosphate</name>
        <dbReference type="ChEBI" id="CHEBI:128769"/>
    </ligand>
</feature>
<dbReference type="GO" id="GO:0016114">
    <property type="term" value="P:terpenoid biosynthetic process"/>
    <property type="evidence" value="ECO:0007669"/>
    <property type="project" value="UniProtKB-UniRule"/>
</dbReference>
<feature type="binding site" evidence="5">
    <location>
        <position position="125"/>
    </location>
    <ligand>
        <name>dimethylallyl diphosphate</name>
        <dbReference type="ChEBI" id="CHEBI:57623"/>
    </ligand>
</feature>
<evidence type="ECO:0000256" key="2">
    <source>
        <dbReference type="ARBA" id="ARBA00022723"/>
    </source>
</evidence>
<dbReference type="GO" id="GO:0051745">
    <property type="term" value="F:4-hydroxy-3-methylbut-2-enyl diphosphate reductase activity"/>
    <property type="evidence" value="ECO:0007669"/>
    <property type="project" value="UniProtKB-UniRule"/>
</dbReference>
<feature type="binding site" evidence="5">
    <location>
        <position position="75"/>
    </location>
    <ligand>
        <name>dimethylallyl diphosphate</name>
        <dbReference type="ChEBI" id="CHEBI:57623"/>
    </ligand>
</feature>
<comment type="pathway">
    <text evidence="5">Isoprenoid biosynthesis; dimethylallyl diphosphate biosynthesis; dimethylallyl diphosphate from (2E)-4-hydroxy-3-methylbutenyl diphosphate: step 1/1.</text>
</comment>
<dbReference type="UniPathway" id="UPA00059">
    <property type="reaction ID" value="UER00105"/>
</dbReference>
<feature type="binding site" evidence="5">
    <location>
        <position position="125"/>
    </location>
    <ligand>
        <name>(2E)-4-hydroxy-3-methylbut-2-enyl diphosphate</name>
        <dbReference type="ChEBI" id="CHEBI:128753"/>
    </ligand>
</feature>
<gene>
    <name evidence="5 6" type="primary">ispH</name>
    <name evidence="6" type="ORF">C10C_0989</name>
</gene>
<accession>A0A2R8FCR0</accession>
<protein>
    <recommendedName>
        <fullName evidence="5">4-hydroxy-3-methylbut-2-enyl diphosphate reductase</fullName>
        <shortName evidence="5">HMBPP reductase</shortName>
        <ecNumber evidence="5">1.17.7.4</ecNumber>
    </recommendedName>
</protein>
<feature type="binding site" evidence="5">
    <location>
        <position position="267"/>
    </location>
    <ligand>
        <name>(2E)-4-hydroxy-3-methylbut-2-enyl diphosphate</name>
        <dbReference type="ChEBI" id="CHEBI:128753"/>
    </ligand>
</feature>
<keyword evidence="4 5" id="KW-0411">Iron-sulfur</keyword>
<keyword evidence="5" id="KW-0560">Oxidoreductase</keyword>
<feature type="binding site" evidence="5">
    <location>
        <position position="224"/>
    </location>
    <ligand>
        <name>dimethylallyl diphosphate</name>
        <dbReference type="ChEBI" id="CHEBI:57623"/>
    </ligand>
</feature>
<dbReference type="GO" id="GO:0046872">
    <property type="term" value="F:metal ion binding"/>
    <property type="evidence" value="ECO:0007669"/>
    <property type="project" value="UniProtKB-KW"/>
</dbReference>
<keyword evidence="2 5" id="KW-0479">Metal-binding</keyword>
<dbReference type="EC" id="1.17.7.4" evidence="5"/>
<proteinExistence type="inferred from homology"/>
<dbReference type="GO" id="GO:0019288">
    <property type="term" value="P:isopentenyl diphosphate biosynthetic process, methylerythritol 4-phosphate pathway"/>
    <property type="evidence" value="ECO:0007669"/>
    <property type="project" value="UniProtKB-UniRule"/>
</dbReference>
<feature type="binding site" evidence="5">
    <location>
        <position position="267"/>
    </location>
    <ligand>
        <name>isopentenyl diphosphate</name>
        <dbReference type="ChEBI" id="CHEBI:128769"/>
    </ligand>
</feature>
<dbReference type="UniPathway" id="UPA00056">
    <property type="reaction ID" value="UER00097"/>
</dbReference>
<dbReference type="Gene3D" id="3.40.1010.20">
    <property type="entry name" value="4-hydroxy-3-methylbut-2-enyl diphosphate reductase, catalytic domain"/>
    <property type="match status" value="2"/>
</dbReference>
<dbReference type="GO" id="GO:0051539">
    <property type="term" value="F:4 iron, 4 sulfur cluster binding"/>
    <property type="evidence" value="ECO:0007669"/>
    <property type="project" value="UniProtKB-UniRule"/>
</dbReference>
<dbReference type="Gene3D" id="3.40.50.11270">
    <property type="match status" value="1"/>
</dbReference>
<feature type="binding site" evidence="5">
    <location>
        <position position="75"/>
    </location>
    <ligand>
        <name>(2E)-4-hydroxy-3-methylbut-2-enyl diphosphate</name>
        <dbReference type="ChEBI" id="CHEBI:128753"/>
    </ligand>
</feature>
<dbReference type="AlphaFoldDB" id="A0A2R8FCR0"/>
<dbReference type="RefSeq" id="WP_108897050.1">
    <property type="nucleotide sequence ID" value="NZ_LT993738.1"/>
</dbReference>
<comment type="catalytic activity">
    <reaction evidence="5">
        <text>dimethylallyl diphosphate + 2 oxidized [2Fe-2S]-[ferredoxin] + H2O = (2E)-4-hydroxy-3-methylbut-2-enyl diphosphate + 2 reduced [2Fe-2S]-[ferredoxin] + 2 H(+)</text>
        <dbReference type="Rhea" id="RHEA:24825"/>
        <dbReference type="Rhea" id="RHEA-COMP:10000"/>
        <dbReference type="Rhea" id="RHEA-COMP:10001"/>
        <dbReference type="ChEBI" id="CHEBI:15377"/>
        <dbReference type="ChEBI" id="CHEBI:15378"/>
        <dbReference type="ChEBI" id="CHEBI:33737"/>
        <dbReference type="ChEBI" id="CHEBI:33738"/>
        <dbReference type="ChEBI" id="CHEBI:57623"/>
        <dbReference type="ChEBI" id="CHEBI:128753"/>
        <dbReference type="EC" id="1.17.7.4"/>
    </reaction>
</comment>
<keyword evidence="3 5" id="KW-0408">Iron</keyword>
<evidence type="ECO:0000256" key="4">
    <source>
        <dbReference type="ARBA" id="ARBA00023014"/>
    </source>
</evidence>
<name>A0A2R8FCR0_9CHLA</name>
<feature type="active site" description="Proton donor" evidence="5">
    <location>
        <position position="127"/>
    </location>
</feature>
<comment type="pathway">
    <text evidence="5">Isoprenoid biosynthesis; isopentenyl diphosphate biosynthesis via DXP pathway; isopentenyl diphosphate from 1-deoxy-D-xylulose 5-phosphate: step 6/6.</text>
</comment>
<feature type="binding site" evidence="5">
    <location>
        <position position="225"/>
    </location>
    <ligand>
        <name>(2E)-4-hydroxy-3-methylbut-2-enyl diphosphate</name>
        <dbReference type="ChEBI" id="CHEBI:128753"/>
    </ligand>
</feature>
<comment type="catalytic activity">
    <reaction evidence="5">
        <text>isopentenyl diphosphate + 2 oxidized [2Fe-2S]-[ferredoxin] + H2O = (2E)-4-hydroxy-3-methylbut-2-enyl diphosphate + 2 reduced [2Fe-2S]-[ferredoxin] + 2 H(+)</text>
        <dbReference type="Rhea" id="RHEA:24488"/>
        <dbReference type="Rhea" id="RHEA-COMP:10000"/>
        <dbReference type="Rhea" id="RHEA-COMP:10001"/>
        <dbReference type="ChEBI" id="CHEBI:15377"/>
        <dbReference type="ChEBI" id="CHEBI:15378"/>
        <dbReference type="ChEBI" id="CHEBI:33737"/>
        <dbReference type="ChEBI" id="CHEBI:33738"/>
        <dbReference type="ChEBI" id="CHEBI:128753"/>
        <dbReference type="ChEBI" id="CHEBI:128769"/>
        <dbReference type="EC" id="1.17.7.4"/>
    </reaction>
</comment>
<reference evidence="7" key="1">
    <citation type="submission" date="2017-11" db="EMBL/GenBank/DDBJ databases">
        <authorList>
            <person name="Seth-Smith MB H."/>
        </authorList>
    </citation>
    <scope>NUCLEOTIDE SEQUENCE [LARGE SCALE GENOMIC DNA]</scope>
</reference>
<dbReference type="InterPro" id="IPR003451">
    <property type="entry name" value="LytB/IspH"/>
</dbReference>
<comment type="cofactor">
    <cofactor evidence="5">
        <name>[4Fe-4S] cluster</name>
        <dbReference type="ChEBI" id="CHEBI:49883"/>
    </cofactor>
    <text evidence="5">Binds 1 [4Fe-4S] cluster per subunit.</text>
</comment>
<feature type="binding site" evidence="5">
    <location>
        <position position="165"/>
    </location>
    <ligand>
        <name>(2E)-4-hydroxy-3-methylbut-2-enyl diphosphate</name>
        <dbReference type="ChEBI" id="CHEBI:128753"/>
    </ligand>
</feature>
<feature type="binding site" evidence="5">
    <location>
        <position position="267"/>
    </location>
    <ligand>
        <name>dimethylallyl diphosphate</name>
        <dbReference type="ChEBI" id="CHEBI:57623"/>
    </ligand>
</feature>
<dbReference type="NCBIfam" id="NF002190">
    <property type="entry name" value="PRK01045.1-4"/>
    <property type="match status" value="1"/>
</dbReference>
<feature type="binding site" evidence="5">
    <location>
        <position position="225"/>
    </location>
    <ligand>
        <name>dimethylallyl diphosphate</name>
        <dbReference type="ChEBI" id="CHEBI:57623"/>
    </ligand>
</feature>
<feature type="binding site" evidence="5">
    <location>
        <position position="223"/>
    </location>
    <ligand>
        <name>dimethylallyl diphosphate</name>
        <dbReference type="ChEBI" id="CHEBI:57623"/>
    </ligand>
</feature>
<dbReference type="GO" id="GO:0050992">
    <property type="term" value="P:dimethylallyl diphosphate biosynthetic process"/>
    <property type="evidence" value="ECO:0007669"/>
    <property type="project" value="UniProtKB-UniRule"/>
</dbReference>
<dbReference type="NCBIfam" id="TIGR00216">
    <property type="entry name" value="ispH_lytB"/>
    <property type="match status" value="1"/>
</dbReference>
<feature type="binding site" evidence="5">
    <location>
        <position position="75"/>
    </location>
    <ligand>
        <name>isopentenyl diphosphate</name>
        <dbReference type="ChEBI" id="CHEBI:128769"/>
    </ligand>
</feature>
<evidence type="ECO:0000256" key="1">
    <source>
        <dbReference type="ARBA" id="ARBA00022485"/>
    </source>
</evidence>
<feature type="binding site" evidence="5">
    <location>
        <position position="195"/>
    </location>
    <ligand>
        <name>[4Fe-4S] cluster</name>
        <dbReference type="ChEBI" id="CHEBI:49883"/>
    </ligand>
</feature>
<dbReference type="EMBL" id="LT993738">
    <property type="protein sequence ID" value="SPN74122.1"/>
    <property type="molecule type" value="Genomic_DNA"/>
</dbReference>
<feature type="binding site" evidence="5">
    <location>
        <position position="125"/>
    </location>
    <ligand>
        <name>isopentenyl diphosphate</name>
        <dbReference type="ChEBI" id="CHEBI:128769"/>
    </ligand>
</feature>
<feature type="binding site" evidence="5">
    <location>
        <position position="223"/>
    </location>
    <ligand>
        <name>(2E)-4-hydroxy-3-methylbut-2-enyl diphosphate</name>
        <dbReference type="ChEBI" id="CHEBI:128753"/>
    </ligand>
</feature>
<feature type="binding site" evidence="5">
    <location>
        <position position="224"/>
    </location>
    <ligand>
        <name>(2E)-4-hydroxy-3-methylbut-2-enyl diphosphate</name>
        <dbReference type="ChEBI" id="CHEBI:128753"/>
    </ligand>
</feature>
<evidence type="ECO:0000313" key="7">
    <source>
        <dbReference type="Proteomes" id="UP000244926"/>
    </source>
</evidence>